<dbReference type="AlphaFoldDB" id="A0A507CNC2"/>
<dbReference type="InterPro" id="IPR025718">
    <property type="entry name" value="SAP30_Sin3-bd"/>
</dbReference>
<comment type="similarity">
    <text evidence="2">Belongs to the SAP30 family.</text>
</comment>
<evidence type="ECO:0000256" key="2">
    <source>
        <dbReference type="ARBA" id="ARBA00006283"/>
    </source>
</evidence>
<dbReference type="GO" id="GO:0000118">
    <property type="term" value="C:histone deacetylase complex"/>
    <property type="evidence" value="ECO:0007669"/>
    <property type="project" value="TreeGrafter"/>
</dbReference>
<evidence type="ECO:0000256" key="1">
    <source>
        <dbReference type="ARBA" id="ARBA00004123"/>
    </source>
</evidence>
<dbReference type="InterPro" id="IPR024145">
    <property type="entry name" value="His_deAcase_SAP30/SAP30L"/>
</dbReference>
<protein>
    <recommendedName>
        <fullName evidence="8">Histone deacetylase complex subunit SAP30 Sin3 binding domain-containing protein</fullName>
    </recommendedName>
</protein>
<feature type="region of interest" description="Disordered" evidence="7">
    <location>
        <begin position="1"/>
        <end position="41"/>
    </location>
</feature>
<comment type="subcellular location">
    <subcellularLocation>
        <location evidence="1">Nucleus</location>
    </subcellularLocation>
</comment>
<evidence type="ECO:0000313" key="10">
    <source>
        <dbReference type="Proteomes" id="UP000320475"/>
    </source>
</evidence>
<accession>A0A507CNC2</accession>
<keyword evidence="3" id="KW-0678">Repressor</keyword>
<evidence type="ECO:0000256" key="7">
    <source>
        <dbReference type="SAM" id="MobiDB-lite"/>
    </source>
</evidence>
<reference evidence="9 10" key="1">
    <citation type="journal article" date="2019" name="Sci. Rep.">
        <title>Comparative genomics of chytrid fungi reveal insights into the obligate biotrophic and pathogenic lifestyle of Synchytrium endobioticum.</title>
        <authorList>
            <person name="van de Vossenberg B.T.L.H."/>
            <person name="Warris S."/>
            <person name="Nguyen H.D.T."/>
            <person name="van Gent-Pelzer M.P.E."/>
            <person name="Joly D.L."/>
            <person name="van de Geest H.C."/>
            <person name="Bonants P.J.M."/>
            <person name="Smith D.S."/>
            <person name="Levesque C.A."/>
            <person name="van der Lee T.A.J."/>
        </authorList>
    </citation>
    <scope>NUCLEOTIDE SEQUENCE [LARGE SCALE GENOMIC DNA]</scope>
    <source>
        <strain evidence="9 10">LEV6574</strain>
    </source>
</reference>
<gene>
    <name evidence="9" type="ORF">SeLEV6574_g06524</name>
</gene>
<dbReference type="InterPro" id="IPR038291">
    <property type="entry name" value="SAP30_C_sf"/>
</dbReference>
<feature type="region of interest" description="Disordered" evidence="7">
    <location>
        <begin position="93"/>
        <end position="156"/>
    </location>
</feature>
<feature type="compositionally biased region" description="Low complexity" evidence="7">
    <location>
        <begin position="93"/>
        <end position="144"/>
    </location>
</feature>
<feature type="domain" description="Histone deacetylase complex subunit SAP30 Sin3 binding" evidence="8">
    <location>
        <begin position="168"/>
        <end position="217"/>
    </location>
</feature>
<dbReference type="GO" id="GO:0006355">
    <property type="term" value="P:regulation of DNA-templated transcription"/>
    <property type="evidence" value="ECO:0007669"/>
    <property type="project" value="TreeGrafter"/>
</dbReference>
<dbReference type="Pfam" id="PF13867">
    <property type="entry name" value="SAP30_Sin3_bdg"/>
    <property type="match status" value="1"/>
</dbReference>
<evidence type="ECO:0000256" key="6">
    <source>
        <dbReference type="ARBA" id="ARBA00023242"/>
    </source>
</evidence>
<feature type="compositionally biased region" description="Low complexity" evidence="7">
    <location>
        <begin position="28"/>
        <end position="41"/>
    </location>
</feature>
<proteinExistence type="inferred from homology"/>
<dbReference type="Gene3D" id="6.10.160.20">
    <property type="match status" value="1"/>
</dbReference>
<sequence length="249" mass="27683">MHPHPPSLAHPHPHPHPHAHHHHHHHQPTTTPTTTTTHTTPTTALDHHRLAPYTIPIPLHPTIDASHALPADPYYHIATTTTAYSSIVKKKSATYPAPHPSSSSSSTATHRKTASSVATIATTTTANNNKRPAAATFSDPSSYYPIPPSTSHHDQHLKMDFSDVDDAILKRYKKQYKIPSPPPSDSRQELQDAVARHFANTIPDEGDSITFFLYTLRNQDNVLKLPGRMLEPAPAAKYETSSHHHTRRW</sequence>
<dbReference type="GO" id="GO:0003712">
    <property type="term" value="F:transcription coregulator activity"/>
    <property type="evidence" value="ECO:0007669"/>
    <property type="project" value="TreeGrafter"/>
</dbReference>
<evidence type="ECO:0000313" key="9">
    <source>
        <dbReference type="EMBL" id="TPX40625.1"/>
    </source>
</evidence>
<dbReference type="PANTHER" id="PTHR13286:SF6">
    <property type="entry name" value="HISTONE DEACETYLASE COMPLEX SUBUNIT SAP30L-RELATED"/>
    <property type="match status" value="1"/>
</dbReference>
<comment type="caution">
    <text evidence="9">The sequence shown here is derived from an EMBL/GenBank/DDBJ whole genome shotgun (WGS) entry which is preliminary data.</text>
</comment>
<dbReference type="EMBL" id="QEAM01000376">
    <property type="protein sequence ID" value="TPX40625.1"/>
    <property type="molecule type" value="Genomic_DNA"/>
</dbReference>
<name>A0A507CNC2_9FUNG</name>
<dbReference type="OrthoDB" id="510958at2759"/>
<evidence type="ECO:0000256" key="3">
    <source>
        <dbReference type="ARBA" id="ARBA00022491"/>
    </source>
</evidence>
<evidence type="ECO:0000256" key="5">
    <source>
        <dbReference type="ARBA" id="ARBA00023163"/>
    </source>
</evidence>
<keyword evidence="4" id="KW-0805">Transcription regulation</keyword>
<feature type="compositionally biased region" description="Basic residues" evidence="7">
    <location>
        <begin position="11"/>
        <end position="27"/>
    </location>
</feature>
<dbReference type="Proteomes" id="UP000320475">
    <property type="component" value="Unassembled WGS sequence"/>
</dbReference>
<keyword evidence="6" id="KW-0539">Nucleus</keyword>
<organism evidence="9 10">
    <name type="scientific">Synchytrium endobioticum</name>
    <dbReference type="NCBI Taxonomy" id="286115"/>
    <lineage>
        <taxon>Eukaryota</taxon>
        <taxon>Fungi</taxon>
        <taxon>Fungi incertae sedis</taxon>
        <taxon>Chytridiomycota</taxon>
        <taxon>Chytridiomycota incertae sedis</taxon>
        <taxon>Chytridiomycetes</taxon>
        <taxon>Synchytriales</taxon>
        <taxon>Synchytriaceae</taxon>
        <taxon>Synchytrium</taxon>
    </lineage>
</organism>
<evidence type="ECO:0000259" key="8">
    <source>
        <dbReference type="Pfam" id="PF13867"/>
    </source>
</evidence>
<evidence type="ECO:0000256" key="4">
    <source>
        <dbReference type="ARBA" id="ARBA00023015"/>
    </source>
</evidence>
<keyword evidence="5" id="KW-0804">Transcription</keyword>
<dbReference type="PANTHER" id="PTHR13286">
    <property type="entry name" value="SAP30"/>
    <property type="match status" value="1"/>
</dbReference>
<dbReference type="VEuPathDB" id="FungiDB:SeMB42_g06386"/>